<protein>
    <recommendedName>
        <fullName evidence="9">Peptide hydrolase</fullName>
        <ecNumber evidence="9">3.4.-.-</ecNumber>
    </recommendedName>
</protein>
<organism evidence="11 12">
    <name type="scientific">Arxiozyma heterogenica</name>
    <dbReference type="NCBI Taxonomy" id="278026"/>
    <lineage>
        <taxon>Eukaryota</taxon>
        <taxon>Fungi</taxon>
        <taxon>Dikarya</taxon>
        <taxon>Ascomycota</taxon>
        <taxon>Saccharomycotina</taxon>
        <taxon>Saccharomycetes</taxon>
        <taxon>Saccharomycetales</taxon>
        <taxon>Saccharomycetaceae</taxon>
        <taxon>Arxiozyma</taxon>
    </lineage>
</organism>
<dbReference type="EMBL" id="JAWIZZ010000045">
    <property type="protein sequence ID" value="KAK5780157.1"/>
    <property type="molecule type" value="Genomic_DNA"/>
</dbReference>
<keyword evidence="2" id="KW-0031">Aminopeptidase</keyword>
<proteinExistence type="inferred from homology"/>
<evidence type="ECO:0000313" key="11">
    <source>
        <dbReference type="EMBL" id="KAK5780157.1"/>
    </source>
</evidence>
<dbReference type="FunFam" id="3.40.630.10:FF:000042">
    <property type="entry name" value="Peptide hydrolase"/>
    <property type="match status" value="1"/>
</dbReference>
<accession>A0AAN7WQX4</accession>
<dbReference type="SUPFAM" id="SSF53187">
    <property type="entry name" value="Zn-dependent exopeptidases"/>
    <property type="match status" value="1"/>
</dbReference>
<dbReference type="AlphaFoldDB" id="A0AAN7WQX4"/>
<dbReference type="Proteomes" id="UP001306508">
    <property type="component" value="Unassembled WGS sequence"/>
</dbReference>
<sequence length="392" mass="44469">MKLLSSITLLGTLLISQANSFPFGWKLENLNPLNSKELRTLQINEDEIIIIPESDKLDLIRRGVTFMDITNVKSKWPFKTKNDKKNDKPTIPKYSYPTNMTQMDKITNLIEQIDMDSMHLTLAKFTSFYTRYYKSKTGYDAAMWLSKRISEIVAKLPQDFVSIEHVDHKLWDQFSIILSIKGYETPENKVIIGSHLDSINLLMPSILPAPGADDNGSGTTTNLEALRLVADYIERTGKPFKNTVEFHFYSAEEGGLLGSLDVFTQYAEMNEKVVAMLQQDMTGYVMDPGNEHIGVVTDYTTQSLTEFVKRIIDLYLSIPYVETTCGYACSDHGSATRNGYPASFVIESEFKKTSKFIHSTLDTLDRLNLSHMAEHVKLVLGTVFELGNWESF</sequence>
<evidence type="ECO:0000256" key="7">
    <source>
        <dbReference type="ARBA" id="ARBA00022833"/>
    </source>
</evidence>
<evidence type="ECO:0000256" key="4">
    <source>
        <dbReference type="ARBA" id="ARBA00022723"/>
    </source>
</evidence>
<keyword evidence="5 9" id="KW-0732">Signal</keyword>
<feature type="signal peptide" evidence="9">
    <location>
        <begin position="1"/>
        <end position="20"/>
    </location>
</feature>
<keyword evidence="7 9" id="KW-0862">Zinc</keyword>
<dbReference type="PANTHER" id="PTHR12147">
    <property type="entry name" value="METALLOPEPTIDASE M28 FAMILY MEMBER"/>
    <property type="match status" value="1"/>
</dbReference>
<evidence type="ECO:0000256" key="3">
    <source>
        <dbReference type="ARBA" id="ARBA00022670"/>
    </source>
</evidence>
<dbReference type="InterPro" id="IPR045175">
    <property type="entry name" value="M28_fam"/>
</dbReference>
<dbReference type="Pfam" id="PF04389">
    <property type="entry name" value="Peptidase_M28"/>
    <property type="match status" value="1"/>
</dbReference>
<dbReference type="CDD" id="cd03879">
    <property type="entry name" value="M28_AAP"/>
    <property type="match status" value="1"/>
</dbReference>
<evidence type="ECO:0000256" key="2">
    <source>
        <dbReference type="ARBA" id="ARBA00022438"/>
    </source>
</evidence>
<name>A0AAN7WQX4_9SACH</name>
<evidence type="ECO:0000256" key="1">
    <source>
        <dbReference type="ARBA" id="ARBA00001947"/>
    </source>
</evidence>
<comment type="caution">
    <text evidence="11">The sequence shown here is derived from an EMBL/GenBank/DDBJ whole genome shotgun (WGS) entry which is preliminary data.</text>
</comment>
<keyword evidence="12" id="KW-1185">Reference proteome</keyword>
<dbReference type="GO" id="GO:0046872">
    <property type="term" value="F:metal ion binding"/>
    <property type="evidence" value="ECO:0007669"/>
    <property type="project" value="UniProtKB-KW"/>
</dbReference>
<dbReference type="GO" id="GO:0004177">
    <property type="term" value="F:aminopeptidase activity"/>
    <property type="evidence" value="ECO:0007669"/>
    <property type="project" value="UniProtKB-KW"/>
</dbReference>
<evidence type="ECO:0000256" key="8">
    <source>
        <dbReference type="ARBA" id="ARBA00043962"/>
    </source>
</evidence>
<evidence type="ECO:0000256" key="5">
    <source>
        <dbReference type="ARBA" id="ARBA00022729"/>
    </source>
</evidence>
<evidence type="ECO:0000313" key="12">
    <source>
        <dbReference type="Proteomes" id="UP001306508"/>
    </source>
</evidence>
<keyword evidence="4 9" id="KW-0479">Metal-binding</keyword>
<evidence type="ECO:0000259" key="10">
    <source>
        <dbReference type="Pfam" id="PF04389"/>
    </source>
</evidence>
<dbReference type="GO" id="GO:0006508">
    <property type="term" value="P:proteolysis"/>
    <property type="evidence" value="ECO:0007669"/>
    <property type="project" value="UniProtKB-KW"/>
</dbReference>
<dbReference type="PANTHER" id="PTHR12147:SF56">
    <property type="entry name" value="AMINOPEPTIDASE YDR415C-RELATED"/>
    <property type="match status" value="1"/>
</dbReference>
<feature type="chain" id="PRO_5042666682" description="Peptide hydrolase" evidence="9">
    <location>
        <begin position="21"/>
        <end position="392"/>
    </location>
</feature>
<dbReference type="GO" id="GO:0008235">
    <property type="term" value="F:metalloexopeptidase activity"/>
    <property type="evidence" value="ECO:0007669"/>
    <property type="project" value="InterPro"/>
</dbReference>
<reference evidence="12" key="1">
    <citation type="submission" date="2023-07" db="EMBL/GenBank/DDBJ databases">
        <title>A draft genome of Kazachstania heterogenica Y-27499.</title>
        <authorList>
            <person name="Donic C."/>
            <person name="Kralova J.S."/>
            <person name="Fidel L."/>
            <person name="Ben-Dor S."/>
            <person name="Jung S."/>
        </authorList>
    </citation>
    <scope>NUCLEOTIDE SEQUENCE [LARGE SCALE GENOMIC DNA]</scope>
    <source>
        <strain evidence="12">Y27499</strain>
    </source>
</reference>
<dbReference type="EC" id="3.4.-.-" evidence="9"/>
<feature type="domain" description="Peptidase M28" evidence="10">
    <location>
        <begin position="176"/>
        <end position="381"/>
    </location>
</feature>
<gene>
    <name evidence="11" type="ORF">RI543_002700</name>
</gene>
<evidence type="ECO:0000256" key="6">
    <source>
        <dbReference type="ARBA" id="ARBA00022801"/>
    </source>
</evidence>
<dbReference type="InterPro" id="IPR007484">
    <property type="entry name" value="Peptidase_M28"/>
</dbReference>
<keyword evidence="6 9" id="KW-0378">Hydrolase</keyword>
<comment type="similarity">
    <text evidence="8">Belongs to the peptidase M28 family. M28E subfamily.</text>
</comment>
<evidence type="ECO:0000256" key="9">
    <source>
        <dbReference type="RuleBase" id="RU361240"/>
    </source>
</evidence>
<comment type="cofactor">
    <cofactor evidence="1">
        <name>Zn(2+)</name>
        <dbReference type="ChEBI" id="CHEBI:29105"/>
    </cofactor>
</comment>
<dbReference type="Gene3D" id="3.40.630.10">
    <property type="entry name" value="Zn peptidases"/>
    <property type="match status" value="1"/>
</dbReference>
<keyword evidence="3 9" id="KW-0645">Protease</keyword>